<comment type="caution">
    <text evidence="3">The sequence shown here is derived from an EMBL/GenBank/DDBJ whole genome shotgun (WGS) entry which is preliminary data.</text>
</comment>
<evidence type="ECO:0000256" key="2">
    <source>
        <dbReference type="SAM" id="Phobius"/>
    </source>
</evidence>
<dbReference type="SMART" id="SM00671">
    <property type="entry name" value="SEL1"/>
    <property type="match status" value="4"/>
</dbReference>
<dbReference type="GO" id="GO:0036503">
    <property type="term" value="P:ERAD pathway"/>
    <property type="evidence" value="ECO:0007669"/>
    <property type="project" value="TreeGrafter"/>
</dbReference>
<dbReference type="PANTHER" id="PTHR11102">
    <property type="entry name" value="SEL-1-LIKE PROTEIN"/>
    <property type="match status" value="1"/>
</dbReference>
<accession>A0AAD3HCK7</accession>
<dbReference type="InterPro" id="IPR006597">
    <property type="entry name" value="Sel1-like"/>
</dbReference>
<keyword evidence="2" id="KW-1133">Transmembrane helix</keyword>
<protein>
    <submittedName>
        <fullName evidence="3">Uncharacterized protein</fullName>
    </submittedName>
</protein>
<dbReference type="Proteomes" id="UP001054902">
    <property type="component" value="Unassembled WGS sequence"/>
</dbReference>
<dbReference type="SUPFAM" id="SSF81901">
    <property type="entry name" value="HCP-like"/>
    <property type="match status" value="3"/>
</dbReference>
<dbReference type="InterPro" id="IPR050767">
    <property type="entry name" value="Sel1_AlgK"/>
</dbReference>
<evidence type="ECO:0000313" key="4">
    <source>
        <dbReference type="Proteomes" id="UP001054902"/>
    </source>
</evidence>
<dbReference type="AlphaFoldDB" id="A0AAD3HCK7"/>
<evidence type="ECO:0000313" key="3">
    <source>
        <dbReference type="EMBL" id="GFH58640.1"/>
    </source>
</evidence>
<keyword evidence="2" id="KW-0472">Membrane</keyword>
<dbReference type="InterPro" id="IPR011990">
    <property type="entry name" value="TPR-like_helical_dom_sf"/>
</dbReference>
<comment type="similarity">
    <text evidence="1">Belongs to the sel-1 family.</text>
</comment>
<name>A0AAD3HCK7_9STRA</name>
<dbReference type="Pfam" id="PF08238">
    <property type="entry name" value="Sel1"/>
    <property type="match status" value="9"/>
</dbReference>
<reference evidence="3 4" key="1">
    <citation type="journal article" date="2021" name="Sci. Rep.">
        <title>The genome of the diatom Chaetoceros tenuissimus carries an ancient integrated fragment of an extant virus.</title>
        <authorList>
            <person name="Hongo Y."/>
            <person name="Kimura K."/>
            <person name="Takaki Y."/>
            <person name="Yoshida Y."/>
            <person name="Baba S."/>
            <person name="Kobayashi G."/>
            <person name="Nagasaki K."/>
            <person name="Hano T."/>
            <person name="Tomaru Y."/>
        </authorList>
    </citation>
    <scope>NUCLEOTIDE SEQUENCE [LARGE SCALE GENOMIC DNA]</scope>
    <source>
        <strain evidence="3 4">NIES-3715</strain>
    </source>
</reference>
<evidence type="ECO:0000256" key="1">
    <source>
        <dbReference type="ARBA" id="ARBA00038101"/>
    </source>
</evidence>
<dbReference type="GO" id="GO:0005789">
    <property type="term" value="C:endoplasmic reticulum membrane"/>
    <property type="evidence" value="ECO:0007669"/>
    <property type="project" value="TreeGrafter"/>
</dbReference>
<dbReference type="PANTHER" id="PTHR11102:SF147">
    <property type="entry name" value="SEL1L ADAPTOR SUBUNIT OF ERAD E3 UBIQUITIN LIGASE"/>
    <property type="match status" value="1"/>
</dbReference>
<keyword evidence="2" id="KW-0812">Transmembrane</keyword>
<gene>
    <name evidence="3" type="ORF">CTEN210_15116</name>
</gene>
<feature type="transmembrane region" description="Helical" evidence="2">
    <location>
        <begin position="977"/>
        <end position="1000"/>
    </location>
</feature>
<dbReference type="Gene3D" id="1.25.40.10">
    <property type="entry name" value="Tetratricopeptide repeat domain"/>
    <property type="match status" value="4"/>
</dbReference>
<sequence>MVGKKAKIILLIVLTGIALVLSTTIFALELMLNQRRGFLVTLREKKRLAEIMKESAKQTWTKTIKTSEPLSKDELTINMQKTYASPSEAVSADAHLAIALQHFPFELDGSAVPIKLYQGDFGEERGMDFVKSDANTKDNENSYGPIAKSGKKSLAAGVKKMLKLSGSFIFPFLKKPDDHKNTNNVTNVSNDLISKKYALYHLEKAAEMGNSEAQNLLANIAASGILPFDDHPELRKGLKVQSDFADGGEQLTRAILLWHMSAMGGNAEAAITLGYRHFVSATSSGEKTKFITEAMLTALHEKGANSPEADDRTTKIKNNSIKKTEKILRHSSSSKLHYGVLGTCETSLAYYAAAAHATMDELETGPLRGKVSPARDHHKLVEIHQRGASSKLAYYNKPDELDEAIKYYKMRANNINPDIGAAYKVANMYHYGLRGVKQDMKEALKYYDIAAQKNSWEAAGQAGKFHFWRMGVDDEERDLKKAFEYFKMGTPGGLEGCKNRLQKKLSQSEKKVVDDGWGQSEKATWNCDHPAVNGMGLLHLFGVPMLVNPNITKAIEYFELAKNMGNMDAYFNLAQMKLGWMNPYYGTAFEIVKRNGNRNGVAEHKFPKRSDYLEAVELLKRAQEMGHIQAKHRLANIYAHGVEVNGTIFVQPQCEKALSLYKEIALGGTAVSNRMRAAYKQYTSNQFEASLRNYLAAAEAGSVEAQVNAAFLLEQGVCLGMNRLNCMRASVRMWRAAARAGDEEACLRVGDFYYYGRLRENIENDDGAFSGVIQRDIDFSMAPVPWVRYVLYPEDIIHKLRKIAIRGIKYLLSKNNSHKTDNDELLDDGSCNSDEMDTRKCRRKDLNTDASTKDESEDDRDHFEIAAYYYKKAADEHGSARANFNLGFMHEWGLGLTQDFPLAKRHFDLAAQAKNGEGALAVNIALNAMNLHETLVKASVSFTRFCKNYKDQKREKVDSGKDRFFIDGNRTTPRDIIIHHVFSGDTLLIIVLMYALYSLVIHRLR</sequence>
<dbReference type="EMBL" id="BLLK01000062">
    <property type="protein sequence ID" value="GFH58640.1"/>
    <property type="molecule type" value="Genomic_DNA"/>
</dbReference>
<proteinExistence type="inferred from homology"/>
<keyword evidence="4" id="KW-1185">Reference proteome</keyword>
<organism evidence="3 4">
    <name type="scientific">Chaetoceros tenuissimus</name>
    <dbReference type="NCBI Taxonomy" id="426638"/>
    <lineage>
        <taxon>Eukaryota</taxon>
        <taxon>Sar</taxon>
        <taxon>Stramenopiles</taxon>
        <taxon>Ochrophyta</taxon>
        <taxon>Bacillariophyta</taxon>
        <taxon>Coscinodiscophyceae</taxon>
        <taxon>Chaetocerotophycidae</taxon>
        <taxon>Chaetocerotales</taxon>
        <taxon>Chaetocerotaceae</taxon>
        <taxon>Chaetoceros</taxon>
    </lineage>
</organism>